<evidence type="ECO:0008006" key="3">
    <source>
        <dbReference type="Google" id="ProtNLM"/>
    </source>
</evidence>
<reference evidence="1 2" key="1">
    <citation type="submission" date="2018-06" db="EMBL/GenBank/DDBJ databases">
        <authorList>
            <consortium name="Pathogen Informatics"/>
            <person name="Doyle S."/>
        </authorList>
    </citation>
    <scope>NUCLEOTIDE SEQUENCE [LARGE SCALE GENOMIC DNA]</scope>
    <source>
        <strain evidence="1 2">NCTC12112</strain>
    </source>
</reference>
<gene>
    <name evidence="1" type="ORF">NCTC12112_02815</name>
</gene>
<dbReference type="EMBL" id="LS483487">
    <property type="protein sequence ID" value="SQJ13127.1"/>
    <property type="molecule type" value="Genomic_DNA"/>
</dbReference>
<sequence length="485" mass="54224">MDKAQVITKDEDKVLDAELHTDLLNQSEREKIADLGVNLSEIIQSIVSSDSGGVLNTYKAHKYGRLLEAHINKDPRYKGLLGDPDISIEDKQRVLNAAVNTFLTSRGYKGPKVDVLIGEESLSTRGKVVISKEKLNGLSFLEDLGHELGHLVSYDDGKEDTAKIVEGKMGTLEETDTQGKYNDYLEILKEEYKNLKTEEETREWLATIPDNEKERLLPLIIDLGFSSQTAGAPDIVETNKIETKDGQLYYNGNKVIILDEMKDGRVVVTPIQKDFILEQIEGAVLGETAGAILKIGGKWIITTSGGKYVVSKSGKVIGKLSDLVKSTSKEVVEETTEKVVKKETGNIVEYIVKEQSEKGFKEIVSDKNLLKESIENGKIKELYNRKWSAEEIKNLPYGKQTVNRELLGNATDAKKFFDSQVLPETVKITSNGTIVGKNKDGIIFSYRNMSSYKSDYVPTITIKGIKGLEKLKFIEKTEEFTWKKK</sequence>
<dbReference type="RefSeq" id="WP_005980395.1">
    <property type="nucleotide sequence ID" value="NZ_CABKNW010000005.1"/>
</dbReference>
<name>A0AAX2JDY9_9FUSO</name>
<protein>
    <recommendedName>
        <fullName evidence="3">Bacterial toxin 50 domain-containing protein</fullName>
    </recommendedName>
</protein>
<evidence type="ECO:0000313" key="2">
    <source>
        <dbReference type="Proteomes" id="UP000249008"/>
    </source>
</evidence>
<evidence type="ECO:0000313" key="1">
    <source>
        <dbReference type="EMBL" id="SQJ13127.1"/>
    </source>
</evidence>
<organism evidence="1 2">
    <name type="scientific">Fusobacterium ulcerans</name>
    <dbReference type="NCBI Taxonomy" id="861"/>
    <lineage>
        <taxon>Bacteria</taxon>
        <taxon>Fusobacteriati</taxon>
        <taxon>Fusobacteriota</taxon>
        <taxon>Fusobacteriia</taxon>
        <taxon>Fusobacteriales</taxon>
        <taxon>Fusobacteriaceae</taxon>
        <taxon>Fusobacterium</taxon>
    </lineage>
</organism>
<dbReference type="AlphaFoldDB" id="A0AAX2JDY9"/>
<proteinExistence type="predicted"/>
<accession>A0AAX2JDY9</accession>
<dbReference type="Proteomes" id="UP000249008">
    <property type="component" value="Chromosome 1"/>
</dbReference>